<dbReference type="AlphaFoldDB" id="A0A382QR64"/>
<protein>
    <submittedName>
        <fullName evidence="2">Uncharacterized protein</fullName>
    </submittedName>
</protein>
<dbReference type="EMBL" id="UINC01115997">
    <property type="protein sequence ID" value="SVC87427.1"/>
    <property type="molecule type" value="Genomic_DNA"/>
</dbReference>
<sequence length="115" mass="12640">MLTKKTGTNISRSMALNIKTYRDGIQFSAIIQPRSSKNKICGLRGESLKIRLTSPPVDGAANKMCVKLLAKQLSIAPSQIIIVSGQKGRNKIIRIEGMDTPEFLKKVPQSNKVKC</sequence>
<name>A0A382QR64_9ZZZZ</name>
<dbReference type="GO" id="GO:0005737">
    <property type="term" value="C:cytoplasm"/>
    <property type="evidence" value="ECO:0007669"/>
    <property type="project" value="TreeGrafter"/>
</dbReference>
<dbReference type="InterPro" id="IPR036591">
    <property type="entry name" value="YggU-like_sf"/>
</dbReference>
<gene>
    <name evidence="2" type="ORF">METZ01_LOCUS340281</name>
</gene>
<proteinExistence type="inferred from homology"/>
<dbReference type="PANTHER" id="PTHR13420:SF7">
    <property type="entry name" value="UPF0235 PROTEIN C15ORF40"/>
    <property type="match status" value="1"/>
</dbReference>
<dbReference type="Pfam" id="PF02594">
    <property type="entry name" value="DUF167"/>
    <property type="match status" value="1"/>
</dbReference>
<dbReference type="PANTHER" id="PTHR13420">
    <property type="entry name" value="UPF0235 PROTEIN C15ORF40"/>
    <property type="match status" value="1"/>
</dbReference>
<dbReference type="Gene3D" id="3.30.1200.10">
    <property type="entry name" value="YggU-like"/>
    <property type="match status" value="1"/>
</dbReference>
<dbReference type="SUPFAM" id="SSF69786">
    <property type="entry name" value="YggU-like"/>
    <property type="match status" value="1"/>
</dbReference>
<dbReference type="HAMAP" id="MF_00634">
    <property type="entry name" value="UPF0235"/>
    <property type="match status" value="1"/>
</dbReference>
<organism evidence="2">
    <name type="scientific">marine metagenome</name>
    <dbReference type="NCBI Taxonomy" id="408172"/>
    <lineage>
        <taxon>unclassified sequences</taxon>
        <taxon>metagenomes</taxon>
        <taxon>ecological metagenomes</taxon>
    </lineage>
</organism>
<dbReference type="SMART" id="SM01152">
    <property type="entry name" value="DUF167"/>
    <property type="match status" value="1"/>
</dbReference>
<evidence type="ECO:0000256" key="1">
    <source>
        <dbReference type="ARBA" id="ARBA00010364"/>
    </source>
</evidence>
<dbReference type="NCBIfam" id="TIGR00251">
    <property type="entry name" value="DUF167 family protein"/>
    <property type="match status" value="1"/>
</dbReference>
<evidence type="ECO:0000313" key="2">
    <source>
        <dbReference type="EMBL" id="SVC87427.1"/>
    </source>
</evidence>
<accession>A0A382QR64</accession>
<reference evidence="2" key="1">
    <citation type="submission" date="2018-05" db="EMBL/GenBank/DDBJ databases">
        <authorList>
            <person name="Lanie J.A."/>
            <person name="Ng W.-L."/>
            <person name="Kazmierczak K.M."/>
            <person name="Andrzejewski T.M."/>
            <person name="Davidsen T.M."/>
            <person name="Wayne K.J."/>
            <person name="Tettelin H."/>
            <person name="Glass J.I."/>
            <person name="Rusch D."/>
            <person name="Podicherti R."/>
            <person name="Tsui H.-C.T."/>
            <person name="Winkler M.E."/>
        </authorList>
    </citation>
    <scope>NUCLEOTIDE SEQUENCE</scope>
</reference>
<dbReference type="InterPro" id="IPR003746">
    <property type="entry name" value="DUF167"/>
</dbReference>
<comment type="similarity">
    <text evidence="1">Belongs to the UPF0235 family.</text>
</comment>